<dbReference type="FunFam" id="1.10.10.10:FF:000199">
    <property type="entry name" value="DNA-directed RNA polymerase III subunit RPC3"/>
    <property type="match status" value="1"/>
</dbReference>
<evidence type="ECO:0000256" key="4">
    <source>
        <dbReference type="ARBA" id="ARBA00023163"/>
    </source>
</evidence>
<proteinExistence type="inferred from homology"/>
<dbReference type="InterPro" id="IPR055207">
    <property type="entry name" value="POLR3C_WHD"/>
</dbReference>
<dbReference type="Pfam" id="PF05645">
    <property type="entry name" value="RNA_pol_Rpc82"/>
    <property type="match status" value="1"/>
</dbReference>
<dbReference type="Pfam" id="PF08221">
    <property type="entry name" value="HTH_9"/>
    <property type="match status" value="1"/>
</dbReference>
<comment type="function">
    <text evidence="6">DNA-dependent RNA polymerase catalyzes the transcription of DNA into RNA using the four ribonucleoside triphosphates as substrates. Specific core component of RNA polymerase III which synthesizes small RNAs, such as 5S rRNA and tRNAs.</text>
</comment>
<keyword evidence="5 6" id="KW-0539">Nucleus</keyword>
<dbReference type="Gene3D" id="6.10.140.1450">
    <property type="match status" value="1"/>
</dbReference>
<dbReference type="Pfam" id="PF20912">
    <property type="entry name" value="RPC3_helical"/>
    <property type="match status" value="1"/>
</dbReference>
<dbReference type="GO" id="GO:0006351">
    <property type="term" value="P:DNA-templated transcription"/>
    <property type="evidence" value="ECO:0007669"/>
    <property type="project" value="InterPro"/>
</dbReference>
<evidence type="ECO:0000259" key="9">
    <source>
        <dbReference type="Pfam" id="PF22536"/>
    </source>
</evidence>
<accession>A0A1B6HFR0</accession>
<evidence type="ECO:0000256" key="2">
    <source>
        <dbReference type="ARBA" id="ARBA00007206"/>
    </source>
</evidence>
<comment type="subcellular location">
    <subcellularLocation>
        <location evidence="1 6">Nucleus</location>
    </subcellularLocation>
</comment>
<dbReference type="AlphaFoldDB" id="A0A1B6HFR0"/>
<dbReference type="Gene3D" id="1.10.10.10">
    <property type="entry name" value="Winged helix-like DNA-binding domain superfamily/Winged helix DNA-binding domain"/>
    <property type="match status" value="4"/>
</dbReference>
<dbReference type="InterPro" id="IPR039748">
    <property type="entry name" value="RPC3"/>
</dbReference>
<comment type="subunit">
    <text evidence="6">Component of the RNA polymerase III (Pol III) complex consisting of 17 subunits.</text>
</comment>
<feature type="domain" description="RNA polymerase III Rpc82 C -terminal" evidence="7">
    <location>
        <begin position="190"/>
        <end position="320"/>
    </location>
</feature>
<dbReference type="EMBL" id="GECU01034139">
    <property type="protein sequence ID" value="JAS73567.1"/>
    <property type="molecule type" value="Transcribed_RNA"/>
</dbReference>
<dbReference type="InterPro" id="IPR036388">
    <property type="entry name" value="WH-like_DNA-bd_sf"/>
</dbReference>
<gene>
    <name evidence="10" type="ORF">g.12090</name>
</gene>
<dbReference type="InterPro" id="IPR013197">
    <property type="entry name" value="RNA_pol_III_RPC82-rel_HTH"/>
</dbReference>
<comment type="similarity">
    <text evidence="2 6">Belongs to the eukaryotic RPC3/POLR3C RNA polymerase subunit family.</text>
</comment>
<organism evidence="10">
    <name type="scientific">Homalodisca liturata</name>
    <dbReference type="NCBI Taxonomy" id="320908"/>
    <lineage>
        <taxon>Eukaryota</taxon>
        <taxon>Metazoa</taxon>
        <taxon>Ecdysozoa</taxon>
        <taxon>Arthropoda</taxon>
        <taxon>Hexapoda</taxon>
        <taxon>Insecta</taxon>
        <taxon>Pterygota</taxon>
        <taxon>Neoptera</taxon>
        <taxon>Paraneoptera</taxon>
        <taxon>Hemiptera</taxon>
        <taxon>Auchenorrhyncha</taxon>
        <taxon>Membracoidea</taxon>
        <taxon>Cicadellidae</taxon>
        <taxon>Cicadellinae</taxon>
        <taxon>Proconiini</taxon>
        <taxon>Homalodisca</taxon>
    </lineage>
</organism>
<evidence type="ECO:0000256" key="3">
    <source>
        <dbReference type="ARBA" id="ARBA00022478"/>
    </source>
</evidence>
<evidence type="ECO:0000256" key="1">
    <source>
        <dbReference type="ARBA" id="ARBA00004123"/>
    </source>
</evidence>
<keyword evidence="4 6" id="KW-0804">Transcription</keyword>
<dbReference type="Pfam" id="PF22536">
    <property type="entry name" value="WHD_POLR3C"/>
    <property type="match status" value="1"/>
</dbReference>
<protein>
    <recommendedName>
        <fullName evidence="6">DNA-directed RNA polymerase III subunit RPC3</fullName>
        <shortName evidence="6">RNA polymerase III subunit C3</shortName>
    </recommendedName>
</protein>
<evidence type="ECO:0000256" key="6">
    <source>
        <dbReference type="RuleBase" id="RU367076"/>
    </source>
</evidence>
<evidence type="ECO:0000259" key="8">
    <source>
        <dbReference type="Pfam" id="PF08221"/>
    </source>
</evidence>
<evidence type="ECO:0000256" key="5">
    <source>
        <dbReference type="ARBA" id="ARBA00023242"/>
    </source>
</evidence>
<reference evidence="10" key="1">
    <citation type="submission" date="2015-11" db="EMBL/GenBank/DDBJ databases">
        <title>De novo transcriptome assembly of four potential Pierce s Disease insect vectors from Arizona vineyards.</title>
        <authorList>
            <person name="Tassone E.E."/>
        </authorList>
    </citation>
    <scope>NUCLEOTIDE SEQUENCE</scope>
</reference>
<dbReference type="GO" id="GO:0005666">
    <property type="term" value="C:RNA polymerase III complex"/>
    <property type="evidence" value="ECO:0007669"/>
    <property type="project" value="UniProtKB-UniRule"/>
</dbReference>
<evidence type="ECO:0000313" key="10">
    <source>
        <dbReference type="EMBL" id="JAS73567.1"/>
    </source>
</evidence>
<feature type="domain" description="RNA polymerase III subunit RPC82-related helix-turn-helix" evidence="8">
    <location>
        <begin position="7"/>
        <end position="64"/>
    </location>
</feature>
<evidence type="ECO:0000259" key="7">
    <source>
        <dbReference type="Pfam" id="PF05645"/>
    </source>
</evidence>
<keyword evidence="3 6" id="KW-0240">DNA-directed RNA polymerase</keyword>
<dbReference type="PANTHER" id="PTHR12949">
    <property type="entry name" value="RNA POLYMERASE III DNA DIRECTED -RELATED"/>
    <property type="match status" value="1"/>
</dbReference>
<dbReference type="GO" id="GO:0003697">
    <property type="term" value="F:single-stranded DNA binding"/>
    <property type="evidence" value="ECO:0007669"/>
    <property type="project" value="UniProtKB-UniRule"/>
</dbReference>
<name>A0A1B6HFR0_9HEMI</name>
<feature type="domain" description="DNA-directed RNA polymerase III subunit RPC3 winged-helix" evidence="9">
    <location>
        <begin position="325"/>
        <end position="402"/>
    </location>
</feature>
<dbReference type="PANTHER" id="PTHR12949:SF0">
    <property type="entry name" value="DNA-DIRECTED RNA POLYMERASE III SUBUNIT RPC3"/>
    <property type="match status" value="1"/>
</dbReference>
<sequence>MASQQCKLCSLIIREHFGEVVEKVSNALHWGPQTLGLIVSSSKLPSSKVKQALSVLIKYGFVTFERGKIPTIAEYKFVPTKVTLMLRFPRYILQIKNRVDEESSLLLEELLRFGFDTATNIILRVATRIKEEKMSLNGDLPYLRDKIQVLVQMQYIMRCPHPVDEEGDVVPMLGVAEPELFLPPQLNMKRLSLLLQGLEEEDPGDKGIYWRINFDRFHQDARDDLMISAIERRFDSNAAQLTGELLRLMYLRTDAWAPQSNAVPLVELRDALTKLSGNAYLAQYFDQYLKIIEESTGFVTRLESSSGMIEVNMTKAIHILTCNAIDNIVDQRFGAKAARIFRLVRAKKYMEQDQIQQLAMIPDKEAKHLTYKLLQENFLQMQELRKPTVSSGPNKTYFLFHVDLNQVARMVLDTCYKALANSLTRRNFEKNENSRLIEKKERIEGIAESMREQGTDEQQIQELVDDWLTPPERSLLESVEAMIKKMNLAELQVDDTVFLLQLFTYYQSTNIRVKSK</sequence>
<dbReference type="InterPro" id="IPR008806">
    <property type="entry name" value="RNA_pol_III_Rpc82_C"/>
</dbReference>